<sequence length="127" mass="14036">LHQYHEEGGRGHENDLQHPVADEGDWESEIIADVSAPGLLGVAYEVGLLIVPHVLGCNTEDQHAEDEQNGEPDLADHSGMNVHLLQNPPEEVPVPHLHSAIMTCGKSEAERNQTIREYICENVYIES</sequence>
<proteinExistence type="predicted"/>
<organism evidence="2 3">
    <name type="scientific">Labrus bergylta</name>
    <name type="common">ballan wrasse</name>
    <dbReference type="NCBI Taxonomy" id="56723"/>
    <lineage>
        <taxon>Eukaryota</taxon>
        <taxon>Metazoa</taxon>
        <taxon>Chordata</taxon>
        <taxon>Craniata</taxon>
        <taxon>Vertebrata</taxon>
        <taxon>Euteleostomi</taxon>
        <taxon>Actinopterygii</taxon>
        <taxon>Neopterygii</taxon>
        <taxon>Teleostei</taxon>
        <taxon>Neoteleostei</taxon>
        <taxon>Acanthomorphata</taxon>
        <taxon>Eupercaria</taxon>
        <taxon>Labriformes</taxon>
        <taxon>Labridae</taxon>
        <taxon>Labrus</taxon>
    </lineage>
</organism>
<dbReference type="GeneTree" id="ENSGT01030000235133"/>
<name>A0A3Q3ETK6_9LABR</name>
<evidence type="ECO:0000256" key="1">
    <source>
        <dbReference type="SAM" id="MobiDB-lite"/>
    </source>
</evidence>
<dbReference type="STRING" id="56723.ENSLBEP00000010708"/>
<protein>
    <submittedName>
        <fullName evidence="2">Uncharacterized protein</fullName>
    </submittedName>
</protein>
<reference evidence="2" key="2">
    <citation type="submission" date="2025-09" db="UniProtKB">
        <authorList>
            <consortium name="Ensembl"/>
        </authorList>
    </citation>
    <scope>IDENTIFICATION</scope>
</reference>
<evidence type="ECO:0000313" key="3">
    <source>
        <dbReference type="Proteomes" id="UP000261660"/>
    </source>
</evidence>
<dbReference type="InParanoid" id="A0A3Q3ETK6"/>
<dbReference type="Ensembl" id="ENSLBET00000011284.1">
    <property type="protein sequence ID" value="ENSLBEP00000010708.1"/>
    <property type="gene ID" value="ENSLBEG00000008283.1"/>
</dbReference>
<keyword evidence="3" id="KW-1185">Reference proteome</keyword>
<accession>A0A3Q3ETK6</accession>
<dbReference type="Proteomes" id="UP000261660">
    <property type="component" value="Unplaced"/>
</dbReference>
<dbReference type="AlphaFoldDB" id="A0A3Q3ETK6"/>
<evidence type="ECO:0000313" key="2">
    <source>
        <dbReference type="Ensembl" id="ENSLBEP00000010708.1"/>
    </source>
</evidence>
<feature type="region of interest" description="Disordered" evidence="1">
    <location>
        <begin position="60"/>
        <end position="92"/>
    </location>
</feature>
<reference evidence="2" key="1">
    <citation type="submission" date="2025-08" db="UniProtKB">
        <authorList>
            <consortium name="Ensembl"/>
        </authorList>
    </citation>
    <scope>IDENTIFICATION</scope>
</reference>